<dbReference type="GO" id="GO:0008270">
    <property type="term" value="F:zinc ion binding"/>
    <property type="evidence" value="ECO:0007669"/>
    <property type="project" value="TreeGrafter"/>
</dbReference>
<evidence type="ECO:0000256" key="4">
    <source>
        <dbReference type="ARBA" id="ARBA00023239"/>
    </source>
</evidence>
<comment type="similarity">
    <text evidence="2 11">Belongs to the ALAD family.</text>
</comment>
<feature type="active site" description="Schiff-base intermediate with substrate" evidence="9">
    <location>
        <position position="254"/>
    </location>
</feature>
<dbReference type="Gene3D" id="3.20.20.70">
    <property type="entry name" value="Aldolase class I"/>
    <property type="match status" value="1"/>
</dbReference>
<keyword evidence="5 10" id="KW-0627">Porphyrin biosynthesis</keyword>
<evidence type="ECO:0000256" key="11">
    <source>
        <dbReference type="RuleBase" id="RU004161"/>
    </source>
</evidence>
<organism evidence="12 13">
    <name type="scientific">Macrostomum lignano</name>
    <dbReference type="NCBI Taxonomy" id="282301"/>
    <lineage>
        <taxon>Eukaryota</taxon>
        <taxon>Metazoa</taxon>
        <taxon>Spiralia</taxon>
        <taxon>Lophotrochozoa</taxon>
        <taxon>Platyhelminthes</taxon>
        <taxon>Rhabditophora</taxon>
        <taxon>Macrostomorpha</taxon>
        <taxon>Macrostomida</taxon>
        <taxon>Macrostomidae</taxon>
        <taxon>Macrostomum</taxon>
    </lineage>
</organism>
<evidence type="ECO:0000256" key="5">
    <source>
        <dbReference type="ARBA" id="ARBA00023244"/>
    </source>
</evidence>
<protein>
    <recommendedName>
        <fullName evidence="10">Delta-aminolevulinic acid dehydratase</fullName>
        <ecNumber evidence="10">4.2.1.24</ecNumber>
    </recommendedName>
</protein>
<evidence type="ECO:0000256" key="9">
    <source>
        <dbReference type="PIRSR" id="PIRSR001415-1"/>
    </source>
</evidence>
<evidence type="ECO:0000313" key="12">
    <source>
        <dbReference type="Proteomes" id="UP000095280"/>
    </source>
</evidence>
<feature type="active site" description="Schiff-base intermediate with substrate" evidence="9">
    <location>
        <position position="201"/>
    </location>
</feature>
<dbReference type="SUPFAM" id="SSF51569">
    <property type="entry name" value="Aldolase"/>
    <property type="match status" value="1"/>
</dbReference>
<evidence type="ECO:0000256" key="2">
    <source>
        <dbReference type="ARBA" id="ARBA00008055"/>
    </source>
</evidence>
<evidence type="ECO:0000256" key="1">
    <source>
        <dbReference type="ARBA" id="ARBA00004694"/>
    </source>
</evidence>
<comment type="function">
    <text evidence="6">Catalyzes an early step in the biosynthesis of tetrapyrroles. Binds two molecules of 5-aminolevulinate per subunit, each at a distinct site, and catalyzes their condensation to form porphobilinogen.</text>
</comment>
<reference evidence="13" key="1">
    <citation type="submission" date="2016-11" db="UniProtKB">
        <authorList>
            <consortium name="WormBaseParasite"/>
        </authorList>
    </citation>
    <scope>IDENTIFICATION</scope>
</reference>
<sequence length="357" mass="38818">MSNFSHQLHSSYGHPVLRHWAANINAFSTYTFVYPVFISDNPDANEEIASLPGQRRIGTQHLLEYLAPAIAAGLKSVLLFGVLSGSEKKDSIGSLASQPGNPIPPAIELLRQAHPNLLIACDVCLCAYTSHGHCGVLDSDGRIDSALSARRIADSAIYYAKAGAHVVAPSDMMDGRVREIKEALQDRSLLDKVAVLSYACKFASAFYGPFRDAAQSAPSFGDRSRYQLPPRSAALAIRAAERDVDEGADMLMVKPGTAYLDIVSQVHQKFPNHPLAIYHVSGEFAMLWHGAKAGAFDFKRISLEVFGSMLRAGELSLATNGCLSVDTGVYPCLTGVFISASVLIQKWFRMCVSDYRY</sequence>
<evidence type="ECO:0000256" key="7">
    <source>
        <dbReference type="ARBA" id="ARBA00025861"/>
    </source>
</evidence>
<dbReference type="EC" id="4.2.1.24" evidence="10"/>
<dbReference type="PROSITE" id="PS00169">
    <property type="entry name" value="D_ALA_DEHYDRATASE"/>
    <property type="match status" value="1"/>
</dbReference>
<dbReference type="PANTHER" id="PTHR11458:SF0">
    <property type="entry name" value="DELTA-AMINOLEVULINIC ACID DEHYDRATASE"/>
    <property type="match status" value="1"/>
</dbReference>
<accession>A0A1I8J6T0</accession>
<dbReference type="Pfam" id="PF00490">
    <property type="entry name" value="ALAD"/>
    <property type="match status" value="1"/>
</dbReference>
<dbReference type="GO" id="GO:0006782">
    <property type="term" value="P:protoporphyrinogen IX biosynthetic process"/>
    <property type="evidence" value="ECO:0007669"/>
    <property type="project" value="UniProtKB-UniPathway"/>
</dbReference>
<dbReference type="GO" id="GO:0005829">
    <property type="term" value="C:cytosol"/>
    <property type="evidence" value="ECO:0007669"/>
    <property type="project" value="TreeGrafter"/>
</dbReference>
<dbReference type="SMART" id="SM01004">
    <property type="entry name" value="ALAD"/>
    <property type="match status" value="1"/>
</dbReference>
<dbReference type="AlphaFoldDB" id="A0A1I8J6T0"/>
<evidence type="ECO:0000256" key="10">
    <source>
        <dbReference type="RuleBase" id="RU000515"/>
    </source>
</evidence>
<keyword evidence="3" id="KW-0350">Heme biosynthesis</keyword>
<comment type="catalytic activity">
    <reaction evidence="8 10">
        <text>2 5-aminolevulinate = porphobilinogen + 2 H2O + H(+)</text>
        <dbReference type="Rhea" id="RHEA:24064"/>
        <dbReference type="ChEBI" id="CHEBI:15377"/>
        <dbReference type="ChEBI" id="CHEBI:15378"/>
        <dbReference type="ChEBI" id="CHEBI:58126"/>
        <dbReference type="ChEBI" id="CHEBI:356416"/>
        <dbReference type="EC" id="4.2.1.24"/>
    </reaction>
</comment>
<dbReference type="InterPro" id="IPR013785">
    <property type="entry name" value="Aldolase_TIM"/>
</dbReference>
<keyword evidence="4 10" id="KW-0456">Lyase</keyword>
<name>A0A1I8J6T0_9PLAT</name>
<dbReference type="Proteomes" id="UP000095280">
    <property type="component" value="Unplaced"/>
</dbReference>
<dbReference type="GO" id="GO:0004655">
    <property type="term" value="F:porphobilinogen synthase activity"/>
    <property type="evidence" value="ECO:0007669"/>
    <property type="project" value="UniProtKB-EC"/>
</dbReference>
<dbReference type="NCBIfam" id="NF006762">
    <property type="entry name" value="PRK09283.1"/>
    <property type="match status" value="1"/>
</dbReference>
<dbReference type="PIRSF" id="PIRSF001415">
    <property type="entry name" value="Porphbilin_synth"/>
    <property type="match status" value="1"/>
</dbReference>
<keyword evidence="12" id="KW-1185">Reference proteome</keyword>
<dbReference type="WBParaSite" id="maker-uti_cns_0045942-snap-gene-0.29-mRNA-1">
    <property type="protein sequence ID" value="maker-uti_cns_0045942-snap-gene-0.29-mRNA-1"/>
    <property type="gene ID" value="maker-uti_cns_0045942-snap-gene-0.29"/>
</dbReference>
<evidence type="ECO:0000313" key="13">
    <source>
        <dbReference type="WBParaSite" id="maker-uti_cns_0045942-snap-gene-0.29-mRNA-1"/>
    </source>
</evidence>
<dbReference type="InterPro" id="IPR001731">
    <property type="entry name" value="ALAD"/>
</dbReference>
<evidence type="ECO:0000256" key="6">
    <source>
        <dbReference type="ARBA" id="ARBA00025628"/>
    </source>
</evidence>
<dbReference type="PANTHER" id="PTHR11458">
    <property type="entry name" value="DELTA-AMINOLEVULINIC ACID DEHYDRATASE"/>
    <property type="match status" value="1"/>
</dbReference>
<dbReference type="PRINTS" id="PR00144">
    <property type="entry name" value="DALDHYDRTASE"/>
</dbReference>
<evidence type="ECO:0000256" key="3">
    <source>
        <dbReference type="ARBA" id="ARBA00023133"/>
    </source>
</evidence>
<dbReference type="InterPro" id="IPR030656">
    <property type="entry name" value="ALAD_AS"/>
</dbReference>
<evidence type="ECO:0000256" key="8">
    <source>
        <dbReference type="ARBA" id="ARBA00047651"/>
    </source>
</evidence>
<comment type="subunit">
    <text evidence="7">Homooctamer; active form. Homohexamer; low activity form.</text>
</comment>
<comment type="pathway">
    <text evidence="1">Porphyrin-containing compound metabolism; protoporphyrin-IX biosynthesis; coproporphyrinogen-III from 5-aminolevulinate: step 1/4.</text>
</comment>
<proteinExistence type="inferred from homology"/>
<dbReference type="UniPathway" id="UPA00251">
    <property type="reaction ID" value="UER00318"/>
</dbReference>